<reference evidence="8 9" key="1">
    <citation type="journal article" date="2013" name="J. Biotechnol.">
        <title>Establishment and interpretation of the genome sequence of the phytopathogenic fungus Rhizoctonia solani AG1-IB isolate 7/3/14.</title>
        <authorList>
            <person name="Wibberg D.W."/>
            <person name="Jelonek L.J."/>
            <person name="Rupp O.R."/>
            <person name="Hennig M.H."/>
            <person name="Eikmeyer F.E."/>
            <person name="Goesmann A.G."/>
            <person name="Hartmann A.H."/>
            <person name="Borriss R.B."/>
            <person name="Grosch R.G."/>
            <person name="Puehler A.P."/>
            <person name="Schlueter A.S."/>
        </authorList>
    </citation>
    <scope>NUCLEOTIDE SEQUENCE [LARGE SCALE GENOMIC DNA]</scope>
    <source>
        <strain evidence="9">AG1-IB / isolate 7/3/14</strain>
    </source>
</reference>
<comment type="pathway">
    <text evidence="2">Amino-acid biosynthesis; L-cysteine biosynthesis; L-cysteine from L-homocysteine and L-serine: step 2/2.</text>
</comment>
<comment type="similarity">
    <text evidence="7">Belongs to the trans-sulfuration enzymes family.</text>
</comment>
<gene>
    <name evidence="8" type="primary">CTH</name>
    <name evidence="8" type="ORF">BN14_06001</name>
</gene>
<sequence length="175" mass="18547">MQAHGRNALRVASYLSSISGPESAVESVIYPGLTSHPRHELAVRQLSHHSKKFISTLSAEDSSAGVPFGGMISFRIKGGLETAEAFLANSRYFTLAVSLGGVESLAQIPAMMTHGSIPEVERNALGITPNLVRLSIGIEDADDLITDIKQALIATLPHLAHKMSACNTFGGQPTV</sequence>
<dbReference type="SUPFAM" id="SSF53383">
    <property type="entry name" value="PLP-dependent transferases"/>
    <property type="match status" value="1"/>
</dbReference>
<dbReference type="PANTHER" id="PTHR11808">
    <property type="entry name" value="TRANS-SULFURATION ENZYME FAMILY MEMBER"/>
    <property type="match status" value="1"/>
</dbReference>
<evidence type="ECO:0000256" key="1">
    <source>
        <dbReference type="ARBA" id="ARBA00001933"/>
    </source>
</evidence>
<keyword evidence="5" id="KW-0198">Cysteine biosynthesis</keyword>
<dbReference type="GO" id="GO:0030170">
    <property type="term" value="F:pyridoxal phosphate binding"/>
    <property type="evidence" value="ECO:0007669"/>
    <property type="project" value="InterPro"/>
</dbReference>
<protein>
    <recommendedName>
        <fullName evidence="3">cystathionine gamma-lyase</fullName>
        <ecNumber evidence="3">4.4.1.1</ecNumber>
    </recommendedName>
    <alternativeName>
        <fullName evidence="6">Gamma-cystathionase</fullName>
    </alternativeName>
</protein>
<evidence type="ECO:0000313" key="8">
    <source>
        <dbReference type="EMBL" id="CCO31949.1"/>
    </source>
</evidence>
<evidence type="ECO:0000256" key="3">
    <source>
        <dbReference type="ARBA" id="ARBA00012085"/>
    </source>
</evidence>
<dbReference type="InterPro" id="IPR015424">
    <property type="entry name" value="PyrdxlP-dep_Trfase"/>
</dbReference>
<name>M5BXG2_THACB</name>
<keyword evidence="5" id="KW-0028">Amino-acid biosynthesis</keyword>
<dbReference type="AlphaFoldDB" id="M5BXG2"/>
<comment type="cofactor">
    <cofactor evidence="1 7">
        <name>pyridoxal 5'-phosphate</name>
        <dbReference type="ChEBI" id="CHEBI:597326"/>
    </cofactor>
</comment>
<evidence type="ECO:0000256" key="7">
    <source>
        <dbReference type="RuleBase" id="RU362118"/>
    </source>
</evidence>
<dbReference type="EMBL" id="CAOJ01009026">
    <property type="protein sequence ID" value="CCO31949.1"/>
    <property type="molecule type" value="Genomic_DNA"/>
</dbReference>
<dbReference type="Gene3D" id="3.90.1150.10">
    <property type="entry name" value="Aspartate Aminotransferase, domain 1"/>
    <property type="match status" value="1"/>
</dbReference>
<dbReference type="GO" id="GO:0005737">
    <property type="term" value="C:cytoplasm"/>
    <property type="evidence" value="ECO:0007669"/>
    <property type="project" value="TreeGrafter"/>
</dbReference>
<dbReference type="HOGENOM" id="CLU_018986_8_0_1"/>
<dbReference type="Pfam" id="PF01053">
    <property type="entry name" value="Cys_Met_Meta_PP"/>
    <property type="match status" value="1"/>
</dbReference>
<evidence type="ECO:0000256" key="5">
    <source>
        <dbReference type="ARBA" id="ARBA00023192"/>
    </source>
</evidence>
<dbReference type="EC" id="4.4.1.1" evidence="3"/>
<evidence type="ECO:0000256" key="2">
    <source>
        <dbReference type="ARBA" id="ARBA00005038"/>
    </source>
</evidence>
<dbReference type="GO" id="GO:0019343">
    <property type="term" value="P:cysteine biosynthetic process via cystathionine"/>
    <property type="evidence" value="ECO:0007669"/>
    <property type="project" value="TreeGrafter"/>
</dbReference>
<dbReference type="PANTHER" id="PTHR11808:SF15">
    <property type="entry name" value="CYSTATHIONINE GAMMA-LYASE"/>
    <property type="match status" value="1"/>
</dbReference>
<accession>M5BXG2</accession>
<evidence type="ECO:0000313" key="9">
    <source>
        <dbReference type="Proteomes" id="UP000012065"/>
    </source>
</evidence>
<organism evidence="8 9">
    <name type="scientific">Thanatephorus cucumeris (strain AG1-IB / isolate 7/3/14)</name>
    <name type="common">Lettuce bottom rot fungus</name>
    <name type="synonym">Rhizoctonia solani</name>
    <dbReference type="NCBI Taxonomy" id="1108050"/>
    <lineage>
        <taxon>Eukaryota</taxon>
        <taxon>Fungi</taxon>
        <taxon>Dikarya</taxon>
        <taxon>Basidiomycota</taxon>
        <taxon>Agaricomycotina</taxon>
        <taxon>Agaricomycetes</taxon>
        <taxon>Cantharellales</taxon>
        <taxon>Ceratobasidiaceae</taxon>
        <taxon>Rhizoctonia</taxon>
        <taxon>Rhizoctonia solani AG-1</taxon>
    </lineage>
</organism>
<comment type="caution">
    <text evidence="8">The sequence shown here is derived from an EMBL/GenBank/DDBJ whole genome shotgun (WGS) entry which is preliminary data.</text>
</comment>
<keyword evidence="4 7" id="KW-0663">Pyridoxal phosphate</keyword>
<dbReference type="Proteomes" id="UP000012065">
    <property type="component" value="Unassembled WGS sequence"/>
</dbReference>
<dbReference type="GO" id="GO:0004123">
    <property type="term" value="F:cystathionine gamma-lyase activity"/>
    <property type="evidence" value="ECO:0007669"/>
    <property type="project" value="TreeGrafter"/>
</dbReference>
<evidence type="ECO:0000256" key="6">
    <source>
        <dbReference type="ARBA" id="ARBA00029853"/>
    </source>
</evidence>
<dbReference type="InterPro" id="IPR015422">
    <property type="entry name" value="PyrdxlP-dep_Trfase_small"/>
</dbReference>
<evidence type="ECO:0000256" key="4">
    <source>
        <dbReference type="ARBA" id="ARBA00022898"/>
    </source>
</evidence>
<proteinExistence type="inferred from homology"/>
<dbReference type="GO" id="GO:0019346">
    <property type="term" value="P:transsulfuration"/>
    <property type="evidence" value="ECO:0007669"/>
    <property type="project" value="InterPro"/>
</dbReference>
<dbReference type="InterPro" id="IPR000277">
    <property type="entry name" value="Cys/Met-Metab_PyrdxlP-dep_enz"/>
</dbReference>